<dbReference type="Proteomes" id="UP001217918">
    <property type="component" value="Unassembled WGS sequence"/>
</dbReference>
<evidence type="ECO:0000256" key="1">
    <source>
        <dbReference type="SAM" id="MobiDB-lite"/>
    </source>
</evidence>
<gene>
    <name evidence="2" type="ORF">P8C59_001330</name>
</gene>
<feature type="compositionally biased region" description="Basic and acidic residues" evidence="1">
    <location>
        <begin position="9"/>
        <end position="21"/>
    </location>
</feature>
<accession>A0AAD9M8Y4</accession>
<sequence length="88" mass="9225">MRLGQLLDHGQHERVADELEQQRAPARRTAHVDLGPRRPSPQSTAVGAAASRSVGTVDVSTGSLPAMSPLGRMAATVASSVRLKSRTG</sequence>
<evidence type="ECO:0000313" key="2">
    <source>
        <dbReference type="EMBL" id="KAK2067607.1"/>
    </source>
</evidence>
<comment type="caution">
    <text evidence="2">The sequence shown here is derived from an EMBL/GenBank/DDBJ whole genome shotgun (WGS) entry which is preliminary data.</text>
</comment>
<keyword evidence="3" id="KW-1185">Reference proteome</keyword>
<protein>
    <submittedName>
        <fullName evidence="2">Uncharacterized protein</fullName>
    </submittedName>
</protein>
<organism evidence="2 3">
    <name type="scientific">Phyllachora maydis</name>
    <dbReference type="NCBI Taxonomy" id="1825666"/>
    <lineage>
        <taxon>Eukaryota</taxon>
        <taxon>Fungi</taxon>
        <taxon>Dikarya</taxon>
        <taxon>Ascomycota</taxon>
        <taxon>Pezizomycotina</taxon>
        <taxon>Sordariomycetes</taxon>
        <taxon>Sordariomycetidae</taxon>
        <taxon>Phyllachorales</taxon>
        <taxon>Phyllachoraceae</taxon>
        <taxon>Phyllachora</taxon>
    </lineage>
</organism>
<reference evidence="2" key="1">
    <citation type="journal article" date="2023" name="Mol. Plant Microbe Interact.">
        <title>Elucidating the Obligate Nature and Biological Capacity of an Invasive Fungal Corn Pathogen.</title>
        <authorList>
            <person name="MacCready J.S."/>
            <person name="Roggenkamp E.M."/>
            <person name="Gdanetz K."/>
            <person name="Chilvers M.I."/>
        </authorList>
    </citation>
    <scope>NUCLEOTIDE SEQUENCE</scope>
    <source>
        <strain evidence="2">PM02</strain>
    </source>
</reference>
<proteinExistence type="predicted"/>
<name>A0AAD9M8Y4_9PEZI</name>
<feature type="region of interest" description="Disordered" evidence="1">
    <location>
        <begin position="1"/>
        <end position="53"/>
    </location>
</feature>
<dbReference type="AlphaFoldDB" id="A0AAD9M8Y4"/>
<evidence type="ECO:0000313" key="3">
    <source>
        <dbReference type="Proteomes" id="UP001217918"/>
    </source>
</evidence>
<dbReference type="EMBL" id="JAQQPM010000001">
    <property type="protein sequence ID" value="KAK2067607.1"/>
    <property type="molecule type" value="Genomic_DNA"/>
</dbReference>